<keyword evidence="1" id="KW-0732">Signal</keyword>
<sequence>MVRSSCVFLFLLFETLLFIFANNNNNNVFFLKFVKCDVYLIHKTGRDSNSNGHIHLDINYQDGKGHLNEIEKKKEEKNEKEMKWKKEQANNITRNDRIKGILTSFSLQNIKKIFLHFAHKNSTKGMNYQTYSFNTIEKKEEEKEKGKKKGNHAFNIYRLKSKIMYKPSQNFSFLEIPNESLIKFERSLSREGTNLDLPRKNSLKSRKHSNALTKNEHMNACHYSFLEDKNEWIYFPILPITCRQTGCPNSYQMCIPVKVNPDNFDGKKIYEIVIKEFDKRMPLFKFANASIYSGDNYNLVYTCVCKKYLDDGFCDESVE</sequence>
<evidence type="ECO:0000256" key="1">
    <source>
        <dbReference type="SAM" id="SignalP"/>
    </source>
</evidence>
<dbReference type="EMBL" id="LT594626">
    <property type="protein sequence ID" value="SBT87483.1"/>
    <property type="molecule type" value="Genomic_DNA"/>
</dbReference>
<accession>A0A1D3JLY7</accession>
<dbReference type="OrthoDB" id="386648at2759"/>
<evidence type="ECO:0000313" key="3">
    <source>
        <dbReference type="Proteomes" id="UP000219813"/>
    </source>
</evidence>
<reference evidence="2 3" key="1">
    <citation type="submission" date="2016-06" db="EMBL/GenBank/DDBJ databases">
        <authorList>
            <consortium name="Pathogen Informatics"/>
        </authorList>
    </citation>
    <scope>NUCLEOTIDE SEQUENCE [LARGE SCALE GENOMIC DNA]</scope>
</reference>
<dbReference type="KEGG" id="pmal:PMUG01_05034500"/>
<dbReference type="RefSeq" id="XP_028860492.1">
    <property type="nucleotide sequence ID" value="XM_029003558.1"/>
</dbReference>
<dbReference type="OMA" id="MSCRETG"/>
<feature type="signal peptide" evidence="1">
    <location>
        <begin position="1"/>
        <end position="21"/>
    </location>
</feature>
<name>A0A1D3JLY7_PLAMA</name>
<gene>
    <name evidence="2" type="primary">PmUG01_05034500</name>
    <name evidence="2" type="ORF">PMUG01_05034500</name>
</gene>
<dbReference type="AlphaFoldDB" id="A0A1D3JLY7"/>
<evidence type="ECO:0000313" key="2">
    <source>
        <dbReference type="EMBL" id="SBT87483.1"/>
    </source>
</evidence>
<proteinExistence type="predicted"/>
<dbReference type="VEuPathDB" id="PlasmoDB:PmUG01_05034500"/>
<protein>
    <submittedName>
        <fullName evidence="2">Uncharacterized protein</fullName>
    </submittedName>
</protein>
<organism evidence="2 3">
    <name type="scientific">Plasmodium malariae</name>
    <dbReference type="NCBI Taxonomy" id="5858"/>
    <lineage>
        <taxon>Eukaryota</taxon>
        <taxon>Sar</taxon>
        <taxon>Alveolata</taxon>
        <taxon>Apicomplexa</taxon>
        <taxon>Aconoidasida</taxon>
        <taxon>Haemosporida</taxon>
        <taxon>Plasmodiidae</taxon>
        <taxon>Plasmodium</taxon>
        <taxon>Plasmodium (Plasmodium)</taxon>
    </lineage>
</organism>
<feature type="chain" id="PRO_5008915869" evidence="1">
    <location>
        <begin position="22"/>
        <end position="319"/>
    </location>
</feature>
<dbReference type="Proteomes" id="UP000219813">
    <property type="component" value="Chromosome 5"/>
</dbReference>
<keyword evidence="3" id="KW-1185">Reference proteome</keyword>
<dbReference type="GeneID" id="39867388"/>